<evidence type="ECO:0000256" key="8">
    <source>
        <dbReference type="SAM" id="Phobius"/>
    </source>
</evidence>
<evidence type="ECO:0000313" key="9">
    <source>
        <dbReference type="EMBL" id="MFG3014033.1"/>
    </source>
</evidence>
<evidence type="ECO:0000256" key="3">
    <source>
        <dbReference type="ARBA" id="ARBA00022475"/>
    </source>
</evidence>
<feature type="transmembrane region" description="Helical" evidence="8">
    <location>
        <begin position="363"/>
        <end position="381"/>
    </location>
</feature>
<dbReference type="InterPro" id="IPR036259">
    <property type="entry name" value="MFS_trans_sf"/>
</dbReference>
<keyword evidence="3" id="KW-1003">Cell membrane</keyword>
<feature type="compositionally biased region" description="Basic and acidic residues" evidence="7">
    <location>
        <begin position="290"/>
        <end position="311"/>
    </location>
</feature>
<dbReference type="Gene3D" id="1.20.1250.20">
    <property type="entry name" value="MFS general substrate transporter like domains"/>
    <property type="match status" value="2"/>
</dbReference>
<dbReference type="SUPFAM" id="SSF103473">
    <property type="entry name" value="MFS general substrate transporter"/>
    <property type="match status" value="1"/>
</dbReference>
<keyword evidence="2" id="KW-0813">Transport</keyword>
<comment type="caution">
    <text evidence="9">The sequence shown here is derived from an EMBL/GenBank/DDBJ whole genome shotgun (WGS) entry which is preliminary data.</text>
</comment>
<feature type="transmembrane region" description="Helical" evidence="8">
    <location>
        <begin position="420"/>
        <end position="442"/>
    </location>
</feature>
<feature type="compositionally biased region" description="Low complexity" evidence="7">
    <location>
        <begin position="208"/>
        <end position="226"/>
    </location>
</feature>
<comment type="subcellular location">
    <subcellularLocation>
        <location evidence="1">Cell membrane</location>
        <topology evidence="1">Multi-pass membrane protein</topology>
    </subcellularLocation>
</comment>
<sequence>MKRLWAQVGSFDRPARLLMVNQFAINLGFYMLMPYLADHLAHGLGLAAWAVGLVLGVRNFSQQGMFLLGGTLADRYGCKPMILTGCALRAVAFGLLAVAGSLPALVAASALTGLAGALFNPAVRAYLAADAGQERRVAAFAAFNVFYQAGILVGPLAGLALLAWDFSAVCTAAALIFGTLAVLQSRALPARPPADRGTEPAGRGSDPAGRGSDASGRGSDASGRGSELVRCGSGPADHDSQPAGCDSHPLDHDSQPAGCDSHPLDHDSQPAGCDSHPLDQDSQPAGCDSRPADRGSEPAGRDSEPVGHDGRPAWRAVAADWRSVVANRPFLLFAAAMSGSYVLSFQVYLALPLYARALFGDRTGPVTGAVFAASALAALAGQLKLTAWAQRTLTGPQAVACGLAVMGAAFLPLLPRSPGAPAGAVALTLCAVLLASGGALLYPFEMDTVVRLSGDRLVATYYGAYSTASGIAVSLGNLAVGALFDTGVRWLPWAVLAATGLGCAALVARLHQAGHLRASPAPVTG</sequence>
<reference evidence="9 10" key="1">
    <citation type="submission" date="2024-10" db="EMBL/GenBank/DDBJ databases">
        <title>The Natural Products Discovery Center: Release of the First 8490 Sequenced Strains for Exploring Actinobacteria Biosynthetic Diversity.</title>
        <authorList>
            <person name="Kalkreuter E."/>
            <person name="Kautsar S.A."/>
            <person name="Yang D."/>
            <person name="Bader C.D."/>
            <person name="Teijaro C.N."/>
            <person name="Fluegel L."/>
            <person name="Davis C.M."/>
            <person name="Simpson J.R."/>
            <person name="Lauterbach L."/>
            <person name="Steele A.D."/>
            <person name="Gui C."/>
            <person name="Meng S."/>
            <person name="Li G."/>
            <person name="Viehrig K."/>
            <person name="Ye F."/>
            <person name="Su P."/>
            <person name="Kiefer A.F."/>
            <person name="Nichols A."/>
            <person name="Cepeda A.J."/>
            <person name="Yan W."/>
            <person name="Fan B."/>
            <person name="Jiang Y."/>
            <person name="Adhikari A."/>
            <person name="Zheng C.-J."/>
            <person name="Schuster L."/>
            <person name="Cowan T.M."/>
            <person name="Smanski M.J."/>
            <person name="Chevrette M.G."/>
            <person name="De Carvalho L.P.S."/>
            <person name="Shen B."/>
        </authorList>
    </citation>
    <scope>NUCLEOTIDE SEQUENCE [LARGE SCALE GENOMIC DNA]</scope>
    <source>
        <strain evidence="9 10">NPDC048320</strain>
    </source>
</reference>
<feature type="transmembrane region" description="Helical" evidence="8">
    <location>
        <begin position="393"/>
        <end position="414"/>
    </location>
</feature>
<protein>
    <submittedName>
        <fullName evidence="9">MFS transporter</fullName>
    </submittedName>
</protein>
<dbReference type="PANTHER" id="PTHR23517">
    <property type="entry name" value="RESISTANCE PROTEIN MDTM, PUTATIVE-RELATED-RELATED"/>
    <property type="match status" value="1"/>
</dbReference>
<evidence type="ECO:0000256" key="4">
    <source>
        <dbReference type="ARBA" id="ARBA00022692"/>
    </source>
</evidence>
<keyword evidence="4 8" id="KW-0812">Transmembrane</keyword>
<feature type="transmembrane region" description="Helical" evidence="8">
    <location>
        <begin position="490"/>
        <end position="508"/>
    </location>
</feature>
<evidence type="ECO:0000256" key="1">
    <source>
        <dbReference type="ARBA" id="ARBA00004651"/>
    </source>
</evidence>
<feature type="transmembrane region" description="Helical" evidence="8">
    <location>
        <begin position="462"/>
        <end position="484"/>
    </location>
</feature>
<evidence type="ECO:0000256" key="2">
    <source>
        <dbReference type="ARBA" id="ARBA00022448"/>
    </source>
</evidence>
<feature type="region of interest" description="Disordered" evidence="7">
    <location>
        <begin position="190"/>
        <end position="311"/>
    </location>
</feature>
<dbReference type="InterPro" id="IPR011701">
    <property type="entry name" value="MFS"/>
</dbReference>
<evidence type="ECO:0000313" key="10">
    <source>
        <dbReference type="Proteomes" id="UP001604267"/>
    </source>
</evidence>
<dbReference type="PANTHER" id="PTHR23517:SF2">
    <property type="entry name" value="MULTIDRUG RESISTANCE PROTEIN MDTH"/>
    <property type="match status" value="1"/>
</dbReference>
<accession>A0ABW7BDA8</accession>
<keyword evidence="10" id="KW-1185">Reference proteome</keyword>
<feature type="transmembrane region" description="Helical" evidence="8">
    <location>
        <begin position="20"/>
        <end position="37"/>
    </location>
</feature>
<feature type="transmembrane region" description="Helical" evidence="8">
    <location>
        <begin position="105"/>
        <end position="127"/>
    </location>
</feature>
<feature type="transmembrane region" description="Helical" evidence="8">
    <location>
        <begin position="43"/>
        <end position="60"/>
    </location>
</feature>
<evidence type="ECO:0000256" key="6">
    <source>
        <dbReference type="ARBA" id="ARBA00023136"/>
    </source>
</evidence>
<keyword evidence="6 8" id="KW-0472">Membrane</keyword>
<feature type="transmembrane region" description="Helical" evidence="8">
    <location>
        <begin position="330"/>
        <end position="351"/>
    </location>
</feature>
<proteinExistence type="predicted"/>
<evidence type="ECO:0000256" key="5">
    <source>
        <dbReference type="ARBA" id="ARBA00022989"/>
    </source>
</evidence>
<dbReference type="Proteomes" id="UP001604267">
    <property type="component" value="Unassembled WGS sequence"/>
</dbReference>
<evidence type="ECO:0000256" key="7">
    <source>
        <dbReference type="SAM" id="MobiDB-lite"/>
    </source>
</evidence>
<dbReference type="Pfam" id="PF07690">
    <property type="entry name" value="MFS_1"/>
    <property type="match status" value="1"/>
</dbReference>
<feature type="transmembrane region" description="Helical" evidence="8">
    <location>
        <begin position="139"/>
        <end position="160"/>
    </location>
</feature>
<organism evidence="9 10">
    <name type="scientific">Streptomyces cinerochromogenes</name>
    <dbReference type="NCBI Taxonomy" id="66422"/>
    <lineage>
        <taxon>Bacteria</taxon>
        <taxon>Bacillati</taxon>
        <taxon>Actinomycetota</taxon>
        <taxon>Actinomycetes</taxon>
        <taxon>Kitasatosporales</taxon>
        <taxon>Streptomycetaceae</taxon>
        <taxon>Streptomyces</taxon>
    </lineage>
</organism>
<feature type="transmembrane region" description="Helical" evidence="8">
    <location>
        <begin position="166"/>
        <end position="183"/>
    </location>
</feature>
<feature type="transmembrane region" description="Helical" evidence="8">
    <location>
        <begin position="81"/>
        <end position="99"/>
    </location>
</feature>
<name>A0ABW7BDA8_9ACTN</name>
<dbReference type="InterPro" id="IPR050171">
    <property type="entry name" value="MFS_Transporters"/>
</dbReference>
<dbReference type="RefSeq" id="WP_392820249.1">
    <property type="nucleotide sequence ID" value="NZ_JBICYV010000014.1"/>
</dbReference>
<dbReference type="EMBL" id="JBICYV010000014">
    <property type="protein sequence ID" value="MFG3014033.1"/>
    <property type="molecule type" value="Genomic_DNA"/>
</dbReference>
<keyword evidence="5 8" id="KW-1133">Transmembrane helix</keyword>
<gene>
    <name evidence="9" type="ORF">ACGFZB_27140</name>
</gene>